<evidence type="ECO:0000259" key="8">
    <source>
        <dbReference type="Pfam" id="PF01095"/>
    </source>
</evidence>
<gene>
    <name evidence="9" type="ORF">KIW84_012254</name>
</gene>
<dbReference type="Pfam" id="PF01095">
    <property type="entry name" value="Pectinesterase"/>
    <property type="match status" value="1"/>
</dbReference>
<accession>A0A9D5GW08</accession>
<sequence length="357" mass="39511">MINSFREKIVIPKTLPFITFLGDATNLSVISWNDSSSTIGSDGHPLGTFNTPTVAVNADYFIAINITFENSASYFGKKVEQAVALRISGNKAAFYGCSFFGVQDTLYDHKEALSSIQLQNTRRVILLIGPGVYREKIVIPKTLPFITFLGDATNLSVISWNDSSSTIGSDGHPLGTFNTPTVAVNADYFIAINITFENSASYFGKKVEQAVALRISGNKAAFYGCSFFGVQDTLYDHKGYITAQKRSSSSLDTGFSFKKCEVKGSGHIYLGRPWGEYSRVIYSYTNMKEIVLPKGWEDTMNGTHYPNTIYYGEYKCSGPGSNFSGRAPWARNLTDEEAQPFLEIHFIEGETWLINPN</sequence>
<dbReference type="EMBL" id="JAMSHJ010000001">
    <property type="protein sequence ID" value="KAI5443536.1"/>
    <property type="molecule type" value="Genomic_DNA"/>
</dbReference>
<keyword evidence="6" id="KW-0378">Hydrolase</keyword>
<evidence type="ECO:0000256" key="7">
    <source>
        <dbReference type="ARBA" id="ARBA00023085"/>
    </source>
</evidence>
<dbReference type="SUPFAM" id="SSF51126">
    <property type="entry name" value="Pectin lyase-like"/>
    <property type="match status" value="2"/>
</dbReference>
<protein>
    <recommendedName>
        <fullName evidence="4">pectinesterase</fullName>
        <ecNumber evidence="4">3.1.1.11</ecNumber>
    </recommendedName>
</protein>
<evidence type="ECO:0000313" key="10">
    <source>
        <dbReference type="Proteomes" id="UP001058974"/>
    </source>
</evidence>
<comment type="subcellular location">
    <subcellularLocation>
        <location evidence="1">Secreted</location>
        <location evidence="1">Cell wall</location>
    </subcellularLocation>
</comment>
<dbReference type="InterPro" id="IPR012334">
    <property type="entry name" value="Pectin_lyas_fold"/>
</dbReference>
<evidence type="ECO:0000256" key="6">
    <source>
        <dbReference type="ARBA" id="ARBA00022801"/>
    </source>
</evidence>
<dbReference type="Proteomes" id="UP001058974">
    <property type="component" value="Chromosome 1"/>
</dbReference>
<keyword evidence="5" id="KW-0964">Secreted</keyword>
<name>A0A9D5GW08_PEA</name>
<evidence type="ECO:0000256" key="4">
    <source>
        <dbReference type="ARBA" id="ARBA00013229"/>
    </source>
</evidence>
<dbReference type="GO" id="GO:0030599">
    <property type="term" value="F:pectinesterase activity"/>
    <property type="evidence" value="ECO:0007669"/>
    <property type="project" value="UniProtKB-EC"/>
</dbReference>
<keyword evidence="5" id="KW-0134">Cell wall</keyword>
<dbReference type="InterPro" id="IPR000070">
    <property type="entry name" value="Pectinesterase_cat"/>
</dbReference>
<dbReference type="EC" id="3.1.1.11" evidence="4"/>
<evidence type="ECO:0000256" key="3">
    <source>
        <dbReference type="ARBA" id="ARBA00008891"/>
    </source>
</evidence>
<proteinExistence type="inferred from homology"/>
<evidence type="ECO:0000256" key="5">
    <source>
        <dbReference type="ARBA" id="ARBA00022512"/>
    </source>
</evidence>
<dbReference type="InterPro" id="IPR011050">
    <property type="entry name" value="Pectin_lyase_fold/virulence"/>
</dbReference>
<keyword evidence="7" id="KW-0063">Aspartyl esterase</keyword>
<evidence type="ECO:0000256" key="2">
    <source>
        <dbReference type="ARBA" id="ARBA00005184"/>
    </source>
</evidence>
<reference evidence="9 10" key="1">
    <citation type="journal article" date="2022" name="Nat. Genet.">
        <title>Improved pea reference genome and pan-genome highlight genomic features and evolutionary characteristics.</title>
        <authorList>
            <person name="Yang T."/>
            <person name="Liu R."/>
            <person name="Luo Y."/>
            <person name="Hu S."/>
            <person name="Wang D."/>
            <person name="Wang C."/>
            <person name="Pandey M.K."/>
            <person name="Ge S."/>
            <person name="Xu Q."/>
            <person name="Li N."/>
            <person name="Li G."/>
            <person name="Huang Y."/>
            <person name="Saxena R.K."/>
            <person name="Ji Y."/>
            <person name="Li M."/>
            <person name="Yan X."/>
            <person name="He Y."/>
            <person name="Liu Y."/>
            <person name="Wang X."/>
            <person name="Xiang C."/>
            <person name="Varshney R.K."/>
            <person name="Ding H."/>
            <person name="Gao S."/>
            <person name="Zong X."/>
        </authorList>
    </citation>
    <scope>NUCLEOTIDE SEQUENCE [LARGE SCALE GENOMIC DNA]</scope>
    <source>
        <strain evidence="9 10">cv. Zhongwan 6</strain>
    </source>
</reference>
<comment type="pathway">
    <text evidence="2">Glycan metabolism; pectin degradation; 2-dehydro-3-deoxy-D-gluconate from pectin: step 1/5.</text>
</comment>
<dbReference type="Gene3D" id="2.160.20.10">
    <property type="entry name" value="Single-stranded right-handed beta-helix, Pectin lyase-like"/>
    <property type="match status" value="3"/>
</dbReference>
<dbReference type="Gramene" id="Psat01G0225400-T1">
    <property type="protein sequence ID" value="KAI5443536.1"/>
    <property type="gene ID" value="KIW84_012254"/>
</dbReference>
<organism evidence="9 10">
    <name type="scientific">Pisum sativum</name>
    <name type="common">Garden pea</name>
    <name type="synonym">Lathyrus oleraceus</name>
    <dbReference type="NCBI Taxonomy" id="3888"/>
    <lineage>
        <taxon>Eukaryota</taxon>
        <taxon>Viridiplantae</taxon>
        <taxon>Streptophyta</taxon>
        <taxon>Embryophyta</taxon>
        <taxon>Tracheophyta</taxon>
        <taxon>Spermatophyta</taxon>
        <taxon>Magnoliopsida</taxon>
        <taxon>eudicotyledons</taxon>
        <taxon>Gunneridae</taxon>
        <taxon>Pentapetalae</taxon>
        <taxon>rosids</taxon>
        <taxon>fabids</taxon>
        <taxon>Fabales</taxon>
        <taxon>Fabaceae</taxon>
        <taxon>Papilionoideae</taxon>
        <taxon>50 kb inversion clade</taxon>
        <taxon>NPAAA clade</taxon>
        <taxon>Hologalegina</taxon>
        <taxon>IRL clade</taxon>
        <taxon>Fabeae</taxon>
        <taxon>Lathyrus</taxon>
    </lineage>
</organism>
<comment type="similarity">
    <text evidence="3">Belongs to the pectinesterase family.</text>
</comment>
<dbReference type="PANTHER" id="PTHR31321:SF81">
    <property type="entry name" value="PECTINESTERASE"/>
    <property type="match status" value="1"/>
</dbReference>
<keyword evidence="10" id="KW-1185">Reference proteome</keyword>
<evidence type="ECO:0000256" key="1">
    <source>
        <dbReference type="ARBA" id="ARBA00004191"/>
    </source>
</evidence>
<dbReference type="GO" id="GO:0045490">
    <property type="term" value="P:pectin catabolic process"/>
    <property type="evidence" value="ECO:0007669"/>
    <property type="project" value="TreeGrafter"/>
</dbReference>
<dbReference type="GO" id="GO:0042545">
    <property type="term" value="P:cell wall modification"/>
    <property type="evidence" value="ECO:0007669"/>
    <property type="project" value="InterPro"/>
</dbReference>
<comment type="caution">
    <text evidence="9">The sequence shown here is derived from an EMBL/GenBank/DDBJ whole genome shotgun (WGS) entry which is preliminary data.</text>
</comment>
<dbReference type="PANTHER" id="PTHR31321">
    <property type="entry name" value="ACYL-COA THIOESTER HYDROLASE YBHC-RELATED"/>
    <property type="match status" value="1"/>
</dbReference>
<feature type="domain" description="Pectinesterase catalytic" evidence="8">
    <location>
        <begin position="110"/>
        <end position="238"/>
    </location>
</feature>
<dbReference type="AlphaFoldDB" id="A0A9D5GW08"/>
<evidence type="ECO:0000313" key="9">
    <source>
        <dbReference type="EMBL" id="KAI5443536.1"/>
    </source>
</evidence>